<protein>
    <recommendedName>
        <fullName evidence="10">Gustatory receptor</fullName>
    </recommendedName>
</protein>
<evidence type="ECO:0000313" key="8">
    <source>
        <dbReference type="EMBL" id="CAG7826581.1"/>
    </source>
</evidence>
<gene>
    <name evidence="8" type="ORF">AFUS01_LOCUS36628</name>
</gene>
<dbReference type="GO" id="GO:0050909">
    <property type="term" value="P:sensory perception of taste"/>
    <property type="evidence" value="ECO:0007669"/>
    <property type="project" value="InterPro"/>
</dbReference>
<feature type="transmembrane region" description="Helical" evidence="7">
    <location>
        <begin position="388"/>
        <end position="411"/>
    </location>
</feature>
<proteinExistence type="predicted"/>
<comment type="subcellular location">
    <subcellularLocation>
        <location evidence="1">Cell membrane</location>
        <topology evidence="1">Multi-pass membrane protein</topology>
    </subcellularLocation>
</comment>
<evidence type="ECO:0000256" key="6">
    <source>
        <dbReference type="ARBA" id="ARBA00023170"/>
    </source>
</evidence>
<dbReference type="PANTHER" id="PTHR21421">
    <property type="entry name" value="GUSTATORY RECEPTOR"/>
    <property type="match status" value="1"/>
</dbReference>
<dbReference type="OrthoDB" id="5800391at2759"/>
<evidence type="ECO:0008006" key="10">
    <source>
        <dbReference type="Google" id="ProtNLM"/>
    </source>
</evidence>
<feature type="transmembrane region" description="Helical" evidence="7">
    <location>
        <begin position="169"/>
        <end position="191"/>
    </location>
</feature>
<feature type="transmembrane region" description="Helical" evidence="7">
    <location>
        <begin position="288"/>
        <end position="308"/>
    </location>
</feature>
<evidence type="ECO:0000256" key="2">
    <source>
        <dbReference type="ARBA" id="ARBA00022475"/>
    </source>
</evidence>
<evidence type="ECO:0000313" key="9">
    <source>
        <dbReference type="Proteomes" id="UP000708208"/>
    </source>
</evidence>
<feature type="transmembrane region" description="Helical" evidence="7">
    <location>
        <begin position="211"/>
        <end position="231"/>
    </location>
</feature>
<keyword evidence="5 7" id="KW-0472">Membrane</keyword>
<evidence type="ECO:0000256" key="1">
    <source>
        <dbReference type="ARBA" id="ARBA00004651"/>
    </source>
</evidence>
<dbReference type="PANTHER" id="PTHR21421:SF29">
    <property type="entry name" value="GUSTATORY RECEPTOR 5A FOR TREHALOSE-RELATED"/>
    <property type="match status" value="1"/>
</dbReference>
<accession>A0A8J2L5F4</accession>
<keyword evidence="9" id="KW-1185">Reference proteome</keyword>
<dbReference type="GO" id="GO:0051606">
    <property type="term" value="P:detection of stimulus"/>
    <property type="evidence" value="ECO:0007669"/>
    <property type="project" value="UniProtKB-ARBA"/>
</dbReference>
<keyword evidence="4 7" id="KW-1133">Transmembrane helix</keyword>
<dbReference type="EMBL" id="CAJVCH010540322">
    <property type="protein sequence ID" value="CAG7826581.1"/>
    <property type="molecule type" value="Genomic_DNA"/>
</dbReference>
<evidence type="ECO:0000256" key="5">
    <source>
        <dbReference type="ARBA" id="ARBA00023136"/>
    </source>
</evidence>
<dbReference type="Pfam" id="PF08395">
    <property type="entry name" value="7tm_7"/>
    <property type="match status" value="1"/>
</dbReference>
<evidence type="ECO:0000256" key="4">
    <source>
        <dbReference type="ARBA" id="ARBA00022989"/>
    </source>
</evidence>
<comment type="caution">
    <text evidence="8">The sequence shown here is derived from an EMBL/GenBank/DDBJ whole genome shotgun (WGS) entry which is preliminary data.</text>
</comment>
<feature type="transmembrane region" description="Helical" evidence="7">
    <location>
        <begin position="81"/>
        <end position="99"/>
    </location>
</feature>
<keyword evidence="6" id="KW-0675">Receptor</keyword>
<dbReference type="GO" id="GO:0038023">
    <property type="term" value="F:signaling receptor activity"/>
    <property type="evidence" value="ECO:0007669"/>
    <property type="project" value="UniProtKB-ARBA"/>
</dbReference>
<feature type="transmembrane region" description="Helical" evidence="7">
    <location>
        <begin position="320"/>
        <end position="338"/>
    </location>
</feature>
<evidence type="ECO:0000256" key="3">
    <source>
        <dbReference type="ARBA" id="ARBA00022692"/>
    </source>
</evidence>
<evidence type="ECO:0000256" key="7">
    <source>
        <dbReference type="SAM" id="Phobius"/>
    </source>
</evidence>
<name>A0A8J2L5F4_9HEXA</name>
<keyword evidence="3 7" id="KW-0812">Transmembrane</keyword>
<dbReference type="Proteomes" id="UP000708208">
    <property type="component" value="Unassembled WGS sequence"/>
</dbReference>
<reference evidence="8" key="1">
    <citation type="submission" date="2021-06" db="EMBL/GenBank/DDBJ databases">
        <authorList>
            <person name="Hodson N. C."/>
            <person name="Mongue J. A."/>
            <person name="Jaron S. K."/>
        </authorList>
    </citation>
    <scope>NUCLEOTIDE SEQUENCE</scope>
</reference>
<dbReference type="InterPro" id="IPR013604">
    <property type="entry name" value="7TM_chemorcpt"/>
</dbReference>
<keyword evidence="2" id="KW-1003">Cell membrane</keyword>
<dbReference type="AlphaFoldDB" id="A0A8J2L5F4"/>
<feature type="transmembrane region" description="Helical" evidence="7">
    <location>
        <begin position="114"/>
        <end position="136"/>
    </location>
</feature>
<organism evidence="8 9">
    <name type="scientific">Allacma fusca</name>
    <dbReference type="NCBI Taxonomy" id="39272"/>
    <lineage>
        <taxon>Eukaryota</taxon>
        <taxon>Metazoa</taxon>
        <taxon>Ecdysozoa</taxon>
        <taxon>Arthropoda</taxon>
        <taxon>Hexapoda</taxon>
        <taxon>Collembola</taxon>
        <taxon>Symphypleona</taxon>
        <taxon>Sminthuridae</taxon>
        <taxon>Allacma</taxon>
    </lineage>
</organism>
<sequence>MSRDLPPSPPWDDRNDNYFTKSLQSPVDKIALKETPVISLFEYLKPIFVVGKYLGLFSFRIVEEQNHEGKIHWRIKSSRKVVILFLKCVLTLYMGYLAVTEKPKVVGLDTMNWLWKSAFCLFAFYMVTIVWWLELYCRDWPKILKKASKIHREFCKMGIKLNLGYVPRITLIVSIFHIFFSAAHCYVFRYLNSKFANPLQDSSSNGVSGSYQQWLGVATLACTTVLDLFAWNAWHFVETLRSTLAIYIWMLYRALNNRVQDLGPDKLVEVIHLHTKITDLLRSINRTISGVIFVGSIYMIIYTCYYGNHFLRGLGTIDRAIVCVHFLLKNIIFFGFSADVNTKGHAITDWMENCINDKEFKLEDSGASKLIIFASQVYSKDKIGFNGLGFFTITAPFLTAVISGMATYTIIITQFLDQDEKSTSQPKV</sequence>
<dbReference type="GO" id="GO:0005886">
    <property type="term" value="C:plasma membrane"/>
    <property type="evidence" value="ECO:0007669"/>
    <property type="project" value="UniProtKB-SubCell"/>
</dbReference>